<dbReference type="STRING" id="629741.GCWU000324_02343"/>
<dbReference type="Proteomes" id="UP000003009">
    <property type="component" value="Unassembled WGS sequence"/>
</dbReference>
<dbReference type="EMBL" id="ACJW02000003">
    <property type="protein sequence ID" value="EEP68091.1"/>
    <property type="molecule type" value="Genomic_DNA"/>
</dbReference>
<organism evidence="1 2">
    <name type="scientific">Kingella oralis ATCC 51147</name>
    <dbReference type="NCBI Taxonomy" id="629741"/>
    <lineage>
        <taxon>Bacteria</taxon>
        <taxon>Pseudomonadati</taxon>
        <taxon>Pseudomonadota</taxon>
        <taxon>Betaproteobacteria</taxon>
        <taxon>Neisseriales</taxon>
        <taxon>Neisseriaceae</taxon>
        <taxon>Kingella</taxon>
    </lineage>
</organism>
<gene>
    <name evidence="1" type="ORF">GCWU000324_02343</name>
</gene>
<comment type="caution">
    <text evidence="1">The sequence shown here is derived from an EMBL/GenBank/DDBJ whole genome shotgun (WGS) entry which is preliminary data.</text>
</comment>
<name>C4GJW8_9NEIS</name>
<protein>
    <submittedName>
        <fullName evidence="1">Uncharacterized protein</fullName>
    </submittedName>
</protein>
<reference evidence="1" key="1">
    <citation type="submission" date="2009-04" db="EMBL/GenBank/DDBJ databases">
        <authorList>
            <person name="Weinstock G."/>
            <person name="Sodergren E."/>
            <person name="Clifton S."/>
            <person name="Fulton L."/>
            <person name="Fulton B."/>
            <person name="Courtney L."/>
            <person name="Fronick C."/>
            <person name="Harrison M."/>
            <person name="Strong C."/>
            <person name="Farmer C."/>
            <person name="Delahaunty K."/>
            <person name="Markovic C."/>
            <person name="Hall O."/>
            <person name="Minx P."/>
            <person name="Tomlinson C."/>
            <person name="Mitreva M."/>
            <person name="Nelson J."/>
            <person name="Hou S."/>
            <person name="Wollam A."/>
            <person name="Pepin K.H."/>
            <person name="Johnson M."/>
            <person name="Bhonagiri V."/>
            <person name="Nash W.E."/>
            <person name="Warren W."/>
            <person name="Chinwalla A."/>
            <person name="Mardis E.R."/>
            <person name="Wilson R.K."/>
        </authorList>
    </citation>
    <scope>NUCLEOTIDE SEQUENCE [LARGE SCALE GENOMIC DNA]</scope>
    <source>
        <strain evidence="1">ATCC 51147</strain>
    </source>
</reference>
<dbReference type="HOGENOM" id="CLU_2844026_0_0_4"/>
<evidence type="ECO:0000313" key="2">
    <source>
        <dbReference type="Proteomes" id="UP000003009"/>
    </source>
</evidence>
<sequence length="65" mass="7057">MVGCGHGCCWDFCCADGFGFVTSFSGCLRLNQNRVRQPETQFGEAKTQHPIIALSGVGLIGKLFF</sequence>
<proteinExistence type="predicted"/>
<accession>C4GJW8</accession>
<keyword evidence="2" id="KW-1185">Reference proteome</keyword>
<dbReference type="AlphaFoldDB" id="C4GJW8"/>
<evidence type="ECO:0000313" key="1">
    <source>
        <dbReference type="EMBL" id="EEP68091.1"/>
    </source>
</evidence>